<evidence type="ECO:0000256" key="4">
    <source>
        <dbReference type="ARBA" id="ARBA00022801"/>
    </source>
</evidence>
<feature type="binding site" evidence="10">
    <location>
        <position position="237"/>
    </location>
    <ligand>
        <name>Mn(2+)</name>
        <dbReference type="ChEBI" id="CHEBI:29035"/>
    </ligand>
</feature>
<dbReference type="InterPro" id="IPR042211">
    <property type="entry name" value="CRISPR-assoc_Cas1_N"/>
</dbReference>
<keyword evidence="2 10" id="KW-0479">Metal-binding</keyword>
<evidence type="ECO:0000256" key="5">
    <source>
        <dbReference type="ARBA" id="ARBA00022842"/>
    </source>
</evidence>
<keyword evidence="5 10" id="KW-0460">Magnesium</keyword>
<evidence type="ECO:0000256" key="3">
    <source>
        <dbReference type="ARBA" id="ARBA00022759"/>
    </source>
</evidence>
<dbReference type="GO" id="GO:0003677">
    <property type="term" value="F:DNA binding"/>
    <property type="evidence" value="ECO:0007669"/>
    <property type="project" value="UniProtKB-KW"/>
</dbReference>
<comment type="cofactor">
    <cofactor evidence="10">
        <name>Mg(2+)</name>
        <dbReference type="ChEBI" id="CHEBI:18420"/>
    </cofactor>
    <cofactor evidence="10">
        <name>Mn(2+)</name>
        <dbReference type="ChEBI" id="CHEBI:29035"/>
    </cofactor>
</comment>
<accession>A0A1I0AV99</accession>
<dbReference type="PANTHER" id="PTHR34353:SF2">
    <property type="entry name" value="CRISPR-ASSOCIATED ENDONUCLEASE CAS1 1"/>
    <property type="match status" value="1"/>
</dbReference>
<dbReference type="STRING" id="29364.SAMN04487772_10656"/>
<keyword evidence="1 10" id="KW-0540">Nuclease</keyword>
<dbReference type="GO" id="GO:0043571">
    <property type="term" value="P:maintenance of CRISPR repeat elements"/>
    <property type="evidence" value="ECO:0007669"/>
    <property type="project" value="UniProtKB-UniRule"/>
</dbReference>
<feature type="binding site" evidence="10">
    <location>
        <position position="222"/>
    </location>
    <ligand>
        <name>Mn(2+)</name>
        <dbReference type="ChEBI" id="CHEBI:29035"/>
    </ligand>
</feature>
<comment type="similarity">
    <text evidence="10">Belongs to the CRISPR-associated endonuclease Cas1 family.</text>
</comment>
<dbReference type="CDD" id="cd09634">
    <property type="entry name" value="Cas1_I-II-III"/>
    <property type="match status" value="1"/>
</dbReference>
<dbReference type="Pfam" id="PF01867">
    <property type="entry name" value="Cas_Cas1"/>
    <property type="match status" value="1"/>
</dbReference>
<dbReference type="EC" id="3.1.-.-" evidence="10"/>
<evidence type="ECO:0000313" key="12">
    <source>
        <dbReference type="Proteomes" id="UP000199800"/>
    </source>
</evidence>
<keyword evidence="4 10" id="KW-0378">Hydrolase</keyword>
<dbReference type="Gene3D" id="3.100.10.20">
    <property type="entry name" value="CRISPR-associated endonuclease Cas1, N-terminal domain"/>
    <property type="match status" value="1"/>
</dbReference>
<proteinExistence type="inferred from homology"/>
<dbReference type="GO" id="GO:0046872">
    <property type="term" value="F:metal ion binding"/>
    <property type="evidence" value="ECO:0007669"/>
    <property type="project" value="UniProtKB-UniRule"/>
</dbReference>
<evidence type="ECO:0000256" key="10">
    <source>
        <dbReference type="HAMAP-Rule" id="MF_01470"/>
    </source>
</evidence>
<keyword evidence="3 10" id="KW-0255">Endonuclease</keyword>
<gene>
    <name evidence="10" type="primary">cas1</name>
    <name evidence="11" type="ORF">SAMN04487772_10656</name>
</gene>
<protein>
    <recommendedName>
        <fullName evidence="10">CRISPR-associated endonuclease Cas1</fullName>
        <ecNumber evidence="10">3.1.-.-</ecNumber>
    </recommendedName>
</protein>
<comment type="subunit">
    <text evidence="9 10">Homodimer, forms a heterotetramer with a Cas2 homodimer.</text>
</comment>
<dbReference type="GO" id="GO:0004519">
    <property type="term" value="F:endonuclease activity"/>
    <property type="evidence" value="ECO:0007669"/>
    <property type="project" value="UniProtKB-UniRule"/>
</dbReference>
<sequence length="333" mass="38362">MSYLYINENGSTVSMEAGYFIVKTQDDQIKKIPKETLEAIGLFGNVSLTTPCVKECLNRKIPICYFSSSGYYFGKLESTRNWNIFRLKQQIHMSENPEFTLGFSKKIIGAKIQNQITILKRYNRSVKAVIDNEIIRMKNSSQKLKICQSIEQVLGHEGNASRSYFQAIAKMIEPEFAFDGRNRKPPQDPFNAMISFGYTILMNEIYGELENRGLTPYGGFMHQDRERHPTLASDLLEEWRAVIVDSTVLSMIQGHEVSADDFEKEENGGIILKKRARQQFLKNLEAKMHGEMSYLSYVSERTSFRKAIWLQVGELVKAVEKGDYQLYEPIRVR</sequence>
<evidence type="ECO:0000256" key="7">
    <source>
        <dbReference type="ARBA" id="ARBA00023125"/>
    </source>
</evidence>
<dbReference type="GO" id="GO:0016787">
    <property type="term" value="F:hydrolase activity"/>
    <property type="evidence" value="ECO:0007669"/>
    <property type="project" value="UniProtKB-KW"/>
</dbReference>
<feature type="binding site" evidence="10">
    <location>
        <position position="157"/>
    </location>
    <ligand>
        <name>Mn(2+)</name>
        <dbReference type="ChEBI" id="CHEBI:29035"/>
    </ligand>
</feature>
<comment type="function">
    <text evidence="10">CRISPR (clustered regularly interspaced short palindromic repeat), is an adaptive immune system that provides protection against mobile genetic elements (viruses, transposable elements and conjugative plasmids). CRISPR clusters contain spacers, sequences complementary to antecedent mobile elements, and target invading nucleic acids. CRISPR clusters are transcribed and processed into CRISPR RNA (crRNA). Acts as a dsDNA endonuclease. Involved in the integration of spacer DNA into the CRISPR cassette.</text>
</comment>
<dbReference type="OrthoDB" id="9803119at2"/>
<evidence type="ECO:0000256" key="9">
    <source>
        <dbReference type="ARBA" id="ARBA00038592"/>
    </source>
</evidence>
<keyword evidence="8 10" id="KW-0464">Manganese</keyword>
<dbReference type="RefSeq" id="WP_092477251.1">
    <property type="nucleotide sequence ID" value="NZ_FOHN01000006.1"/>
</dbReference>
<dbReference type="Proteomes" id="UP000199800">
    <property type="component" value="Unassembled WGS sequence"/>
</dbReference>
<dbReference type="AlphaFoldDB" id="A0A1I0AV99"/>
<keyword evidence="12" id="KW-1185">Reference proteome</keyword>
<dbReference type="PANTHER" id="PTHR34353">
    <property type="entry name" value="CRISPR-ASSOCIATED ENDONUCLEASE CAS1 1"/>
    <property type="match status" value="1"/>
</dbReference>
<keyword evidence="7 10" id="KW-0238">DNA-binding</keyword>
<organism evidence="11 12">
    <name type="scientific">[Clostridium] polysaccharolyticum</name>
    <dbReference type="NCBI Taxonomy" id="29364"/>
    <lineage>
        <taxon>Bacteria</taxon>
        <taxon>Bacillati</taxon>
        <taxon>Bacillota</taxon>
        <taxon>Clostridia</taxon>
        <taxon>Lachnospirales</taxon>
        <taxon>Lachnospiraceae</taxon>
    </lineage>
</organism>
<dbReference type="GO" id="GO:0051607">
    <property type="term" value="P:defense response to virus"/>
    <property type="evidence" value="ECO:0007669"/>
    <property type="project" value="UniProtKB-UniRule"/>
</dbReference>
<dbReference type="Gene3D" id="1.20.120.920">
    <property type="entry name" value="CRISPR-associated endonuclease Cas1, C-terminal domain"/>
    <property type="match status" value="1"/>
</dbReference>
<dbReference type="HAMAP" id="MF_01470">
    <property type="entry name" value="Cas1"/>
    <property type="match status" value="1"/>
</dbReference>
<evidence type="ECO:0000256" key="2">
    <source>
        <dbReference type="ARBA" id="ARBA00022723"/>
    </source>
</evidence>
<reference evidence="11 12" key="1">
    <citation type="submission" date="2016-10" db="EMBL/GenBank/DDBJ databases">
        <authorList>
            <person name="de Groot N.N."/>
        </authorList>
    </citation>
    <scope>NUCLEOTIDE SEQUENCE [LARGE SCALE GENOMIC DNA]</scope>
    <source>
        <strain evidence="11 12">DSM 1801</strain>
    </source>
</reference>
<evidence type="ECO:0000313" key="11">
    <source>
        <dbReference type="EMBL" id="SES98376.1"/>
    </source>
</evidence>
<evidence type="ECO:0000256" key="1">
    <source>
        <dbReference type="ARBA" id="ARBA00022722"/>
    </source>
</evidence>
<evidence type="ECO:0000256" key="6">
    <source>
        <dbReference type="ARBA" id="ARBA00023118"/>
    </source>
</evidence>
<keyword evidence="6 10" id="KW-0051">Antiviral defense</keyword>
<dbReference type="EMBL" id="FOHN01000006">
    <property type="protein sequence ID" value="SES98376.1"/>
    <property type="molecule type" value="Genomic_DNA"/>
</dbReference>
<name>A0A1I0AV99_9FIRM</name>
<dbReference type="InterPro" id="IPR002729">
    <property type="entry name" value="CRISPR-assoc_Cas1"/>
</dbReference>
<dbReference type="InterPro" id="IPR050646">
    <property type="entry name" value="Cas1"/>
</dbReference>
<dbReference type="InterPro" id="IPR042206">
    <property type="entry name" value="CRISPR-assoc_Cas1_C"/>
</dbReference>
<dbReference type="NCBIfam" id="TIGR00287">
    <property type="entry name" value="cas1"/>
    <property type="match status" value="1"/>
</dbReference>
<evidence type="ECO:0000256" key="8">
    <source>
        <dbReference type="ARBA" id="ARBA00023211"/>
    </source>
</evidence>